<dbReference type="Pfam" id="PF08501">
    <property type="entry name" value="Shikimate_dh_N"/>
    <property type="match status" value="1"/>
</dbReference>
<dbReference type="InterPro" id="IPR036291">
    <property type="entry name" value="NAD(P)-bd_dom_sf"/>
</dbReference>
<dbReference type="Proteomes" id="UP001142317">
    <property type="component" value="Unassembled WGS sequence"/>
</dbReference>
<dbReference type="GO" id="GO:0019632">
    <property type="term" value="P:shikimate metabolic process"/>
    <property type="evidence" value="ECO:0007669"/>
    <property type="project" value="TreeGrafter"/>
</dbReference>
<reference evidence="4" key="1">
    <citation type="journal article" date="2014" name="Int. J. Syst. Evol. Microbiol.">
        <title>Complete genome sequence of Corynebacterium casei LMG S-19264T (=DSM 44701T), isolated from a smear-ripened cheese.</title>
        <authorList>
            <consortium name="US DOE Joint Genome Institute (JGI-PGF)"/>
            <person name="Walter F."/>
            <person name="Albersmeier A."/>
            <person name="Kalinowski J."/>
            <person name="Ruckert C."/>
        </authorList>
    </citation>
    <scope>NUCLEOTIDE SEQUENCE</scope>
    <source>
        <strain evidence="4">VKM Ac-1447</strain>
    </source>
</reference>
<feature type="domain" description="Shikimate dehydrogenase substrate binding N-terminal" evidence="3">
    <location>
        <begin position="18"/>
        <end position="99"/>
    </location>
</feature>
<gene>
    <name evidence="4" type="ORF">GCM10017586_06310</name>
</gene>
<keyword evidence="2" id="KW-0028">Amino-acid biosynthesis</keyword>
<comment type="pathway">
    <text evidence="1">Metabolic intermediate biosynthesis; chorismate biosynthesis; chorismate from D-erythrose 4-phosphate and phosphoenolpyruvate: step 4/7.</text>
</comment>
<organism evidence="4 5">
    <name type="scientific">Microbacterium imperiale</name>
    <dbReference type="NCBI Taxonomy" id="33884"/>
    <lineage>
        <taxon>Bacteria</taxon>
        <taxon>Bacillati</taxon>
        <taxon>Actinomycetota</taxon>
        <taxon>Actinomycetes</taxon>
        <taxon>Micrococcales</taxon>
        <taxon>Microbacteriaceae</taxon>
        <taxon>Microbacterium</taxon>
    </lineage>
</organism>
<dbReference type="SUPFAM" id="SSF53223">
    <property type="entry name" value="Aminoacid dehydrogenase-like, N-terminal domain"/>
    <property type="match status" value="1"/>
</dbReference>
<dbReference type="GO" id="GO:0005829">
    <property type="term" value="C:cytosol"/>
    <property type="evidence" value="ECO:0007669"/>
    <property type="project" value="TreeGrafter"/>
</dbReference>
<name>A0A9W6HEB7_9MICO</name>
<proteinExistence type="predicted"/>
<dbReference type="InterPro" id="IPR013708">
    <property type="entry name" value="Shikimate_DH-bd_N"/>
</dbReference>
<keyword evidence="2" id="KW-0057">Aromatic amino acid biosynthesis</keyword>
<dbReference type="Gene3D" id="3.40.50.10860">
    <property type="entry name" value="Leucine Dehydrogenase, chain A, domain 1"/>
    <property type="match status" value="1"/>
</dbReference>
<dbReference type="CDD" id="cd01065">
    <property type="entry name" value="NAD_bind_Shikimate_DH"/>
    <property type="match status" value="1"/>
</dbReference>
<dbReference type="GO" id="GO:0004764">
    <property type="term" value="F:shikimate 3-dehydrogenase (NADP+) activity"/>
    <property type="evidence" value="ECO:0007669"/>
    <property type="project" value="InterPro"/>
</dbReference>
<dbReference type="SUPFAM" id="SSF51735">
    <property type="entry name" value="NAD(P)-binding Rossmann-fold domains"/>
    <property type="match status" value="1"/>
</dbReference>
<evidence type="ECO:0000259" key="3">
    <source>
        <dbReference type="Pfam" id="PF08501"/>
    </source>
</evidence>
<dbReference type="PANTHER" id="PTHR21089">
    <property type="entry name" value="SHIKIMATE DEHYDROGENASE"/>
    <property type="match status" value="1"/>
</dbReference>
<dbReference type="Gene3D" id="3.40.50.720">
    <property type="entry name" value="NAD(P)-binding Rossmann-like Domain"/>
    <property type="match status" value="1"/>
</dbReference>
<evidence type="ECO:0000256" key="2">
    <source>
        <dbReference type="ARBA" id="ARBA00023141"/>
    </source>
</evidence>
<dbReference type="InterPro" id="IPR046346">
    <property type="entry name" value="Aminoacid_DH-like_N_sf"/>
</dbReference>
<dbReference type="InterPro" id="IPR022893">
    <property type="entry name" value="Shikimate_DH_fam"/>
</dbReference>
<reference evidence="4" key="2">
    <citation type="submission" date="2023-01" db="EMBL/GenBank/DDBJ databases">
        <authorList>
            <person name="Sun Q."/>
            <person name="Evtushenko L."/>
        </authorList>
    </citation>
    <scope>NUCLEOTIDE SEQUENCE</scope>
    <source>
        <strain evidence="4">VKM Ac-1447</strain>
    </source>
</reference>
<dbReference type="AlphaFoldDB" id="A0A9W6HEB7"/>
<accession>A0A9W6HEB7</accession>
<evidence type="ECO:0000256" key="1">
    <source>
        <dbReference type="ARBA" id="ARBA00004871"/>
    </source>
</evidence>
<keyword evidence="5" id="KW-1185">Reference proteome</keyword>
<dbReference type="GO" id="GO:0009423">
    <property type="term" value="P:chorismate biosynthetic process"/>
    <property type="evidence" value="ECO:0007669"/>
    <property type="project" value="TreeGrafter"/>
</dbReference>
<protein>
    <submittedName>
        <fullName evidence="4">Shikimate-5-dehydrogenase</fullName>
    </submittedName>
</protein>
<evidence type="ECO:0000313" key="4">
    <source>
        <dbReference type="EMBL" id="GLJ78949.1"/>
    </source>
</evidence>
<sequence>MTTAAAESPTRRPHRFAVWGDPIDHSRSPALHGAAYALLGWPWEYGRRRVDEASFRDELAAAPASVRGLSLTMPLKSLAHRAAGRHDAAAEATGAANTLVRTREGWAGFNTDVGGLARALTEAGVGDAEEARIVGAGATATSALLALHRIGVRRVEVSARRPEAARALVALAEHLGVRAAVAPLGQPGGAVDLTVSTLPGDAPVAESDAERLAASGGTLYDVVYGTWPTALGAAWQRSGLPAHPGATMLLHQAVLQIRIFASGGAEEPLPDEDAVVAVMRRALMGG</sequence>
<dbReference type="GO" id="GO:0050661">
    <property type="term" value="F:NADP binding"/>
    <property type="evidence" value="ECO:0007669"/>
    <property type="project" value="TreeGrafter"/>
</dbReference>
<comment type="caution">
    <text evidence="4">The sequence shown here is derived from an EMBL/GenBank/DDBJ whole genome shotgun (WGS) entry which is preliminary data.</text>
</comment>
<dbReference type="GO" id="GO:0009073">
    <property type="term" value="P:aromatic amino acid family biosynthetic process"/>
    <property type="evidence" value="ECO:0007669"/>
    <property type="project" value="UniProtKB-KW"/>
</dbReference>
<dbReference type="RefSeq" id="WP_210004925.1">
    <property type="nucleotide sequence ID" value="NZ_BSEO01000001.1"/>
</dbReference>
<dbReference type="EMBL" id="BSEO01000001">
    <property type="protein sequence ID" value="GLJ78949.1"/>
    <property type="molecule type" value="Genomic_DNA"/>
</dbReference>
<dbReference type="PANTHER" id="PTHR21089:SF1">
    <property type="entry name" value="BIFUNCTIONAL 3-DEHYDROQUINATE DEHYDRATASE_SHIKIMATE DEHYDROGENASE, CHLOROPLASTIC"/>
    <property type="match status" value="1"/>
</dbReference>
<evidence type="ECO:0000313" key="5">
    <source>
        <dbReference type="Proteomes" id="UP001142317"/>
    </source>
</evidence>